<comment type="caution">
    <text evidence="2">The sequence shown here is derived from an EMBL/GenBank/DDBJ whole genome shotgun (WGS) entry which is preliminary data.</text>
</comment>
<keyword evidence="3" id="KW-1185">Reference proteome</keyword>
<dbReference type="EMBL" id="JAJEQL010000023">
    <property type="protein sequence ID" value="MCC2199933.1"/>
    <property type="molecule type" value="Genomic_DNA"/>
</dbReference>
<name>A0ABS8FAZ2_9FIRM</name>
<feature type="transmembrane region" description="Helical" evidence="1">
    <location>
        <begin position="7"/>
        <end position="27"/>
    </location>
</feature>
<keyword evidence="1" id="KW-0472">Membrane</keyword>
<proteinExistence type="predicted"/>
<dbReference type="RefSeq" id="WP_227621402.1">
    <property type="nucleotide sequence ID" value="NZ_JAJEQL010000023.1"/>
</dbReference>
<keyword evidence="1" id="KW-0812">Transmembrane</keyword>
<dbReference type="Proteomes" id="UP001430637">
    <property type="component" value="Unassembled WGS sequence"/>
</dbReference>
<protein>
    <submittedName>
        <fullName evidence="2">Peptidoglycan synthetase</fullName>
    </submittedName>
</protein>
<gene>
    <name evidence="2" type="ORF">LKD23_09245</name>
</gene>
<evidence type="ECO:0000256" key="1">
    <source>
        <dbReference type="SAM" id="Phobius"/>
    </source>
</evidence>
<sequence>MKQETQWTTIFWEGWTAQALCAAAVFWPGSAALRYPAVLWPGLALAVAVPAVWAGWWMLAQRPKPLPEEEVMEKQGKIHIVTEEVFL</sequence>
<accession>A0ABS8FAZ2</accession>
<evidence type="ECO:0000313" key="2">
    <source>
        <dbReference type="EMBL" id="MCC2199933.1"/>
    </source>
</evidence>
<feature type="transmembrane region" description="Helical" evidence="1">
    <location>
        <begin position="39"/>
        <end position="59"/>
    </location>
</feature>
<keyword evidence="1" id="KW-1133">Transmembrane helix</keyword>
<organism evidence="2 3">
    <name type="scientific">Faecalibacterium butyricigenerans</name>
    <dbReference type="NCBI Taxonomy" id="1851427"/>
    <lineage>
        <taxon>Bacteria</taxon>
        <taxon>Bacillati</taxon>
        <taxon>Bacillota</taxon>
        <taxon>Clostridia</taxon>
        <taxon>Eubacteriales</taxon>
        <taxon>Oscillospiraceae</taxon>
        <taxon>Faecalibacterium</taxon>
    </lineage>
</organism>
<reference evidence="2" key="1">
    <citation type="submission" date="2021-10" db="EMBL/GenBank/DDBJ databases">
        <title>Anaerobic single-cell dispensing facilitates the cultivation of human gut bacteria.</title>
        <authorList>
            <person name="Afrizal A."/>
        </authorList>
    </citation>
    <scope>NUCLEOTIDE SEQUENCE</scope>
    <source>
        <strain evidence="2">CLA-AA-H233</strain>
    </source>
</reference>
<evidence type="ECO:0000313" key="3">
    <source>
        <dbReference type="Proteomes" id="UP001430637"/>
    </source>
</evidence>